<dbReference type="Pfam" id="PF23036">
    <property type="entry name" value="TRAPPC10_1st"/>
    <property type="match status" value="2"/>
</dbReference>
<evidence type="ECO:0000313" key="8">
    <source>
        <dbReference type="Proteomes" id="UP000812966"/>
    </source>
</evidence>
<comment type="subcellular location">
    <subcellularLocation>
        <location evidence="1">Golgi apparatus</location>
    </subcellularLocation>
</comment>
<feature type="domain" description="TRAPPC10/Trs130 C-terminal" evidence="4">
    <location>
        <begin position="1029"/>
        <end position="1163"/>
    </location>
</feature>
<dbReference type="Pfam" id="PF12584">
    <property type="entry name" value="TRAPPC10"/>
    <property type="match status" value="1"/>
</dbReference>
<accession>A0A8K0JR85</accession>
<dbReference type="EMBL" id="JABELV010000009">
    <property type="protein sequence ID" value="KAG7571258.1"/>
    <property type="molecule type" value="Genomic_DNA"/>
</dbReference>
<evidence type="ECO:0000259" key="5">
    <source>
        <dbReference type="Pfam" id="PF23036"/>
    </source>
</evidence>
<dbReference type="AlphaFoldDB" id="A0A8K0JR85"/>
<evidence type="ECO:0000313" key="7">
    <source>
        <dbReference type="EMBL" id="KAG7571258.1"/>
    </source>
</evidence>
<dbReference type="Proteomes" id="UP000812966">
    <property type="component" value="Unassembled WGS sequence"/>
</dbReference>
<organism evidence="7 8">
    <name type="scientific">Filobasidium floriforme</name>
    <dbReference type="NCBI Taxonomy" id="5210"/>
    <lineage>
        <taxon>Eukaryota</taxon>
        <taxon>Fungi</taxon>
        <taxon>Dikarya</taxon>
        <taxon>Basidiomycota</taxon>
        <taxon>Agaricomycotina</taxon>
        <taxon>Tremellomycetes</taxon>
        <taxon>Filobasidiales</taxon>
        <taxon>Filobasidiaceae</taxon>
        <taxon>Filobasidium</taxon>
    </lineage>
</organism>
<feature type="domain" description="TRAPPC10/Trs130 N-terminal" evidence="5">
    <location>
        <begin position="217"/>
        <end position="369"/>
    </location>
</feature>
<evidence type="ECO:0000259" key="4">
    <source>
        <dbReference type="Pfam" id="PF12584"/>
    </source>
</evidence>
<dbReference type="OrthoDB" id="10256906at2759"/>
<keyword evidence="3" id="KW-0333">Golgi apparatus</keyword>
<evidence type="ECO:0008006" key="9">
    <source>
        <dbReference type="Google" id="ProtNLM"/>
    </source>
</evidence>
<dbReference type="GO" id="GO:0034498">
    <property type="term" value="P:early endosome to Golgi transport"/>
    <property type="evidence" value="ECO:0007669"/>
    <property type="project" value="TreeGrafter"/>
</dbReference>
<dbReference type="InterPro" id="IPR055505">
    <property type="entry name" value="DUF7077"/>
</dbReference>
<dbReference type="Pfam" id="PF23274">
    <property type="entry name" value="DUF7077"/>
    <property type="match status" value="1"/>
</dbReference>
<dbReference type="GO" id="GO:0006891">
    <property type="term" value="P:intra-Golgi vesicle-mediated transport"/>
    <property type="evidence" value="ECO:0007669"/>
    <property type="project" value="TreeGrafter"/>
</dbReference>
<dbReference type="InterPro" id="IPR056913">
    <property type="entry name" value="TRAPPC10/Trs130_N"/>
</dbReference>
<reference evidence="7" key="1">
    <citation type="submission" date="2020-04" db="EMBL/GenBank/DDBJ databases">
        <title>Analysis of mating type loci in Filobasidium floriforme.</title>
        <authorList>
            <person name="Nowrousian M."/>
        </authorList>
    </citation>
    <scope>NUCLEOTIDE SEQUENCE</scope>
    <source>
        <strain evidence="7">CBS 6242</strain>
    </source>
</reference>
<dbReference type="GO" id="GO:1990071">
    <property type="term" value="C:TRAPPII protein complex"/>
    <property type="evidence" value="ECO:0007669"/>
    <property type="project" value="InterPro"/>
</dbReference>
<dbReference type="GO" id="GO:0005829">
    <property type="term" value="C:cytosol"/>
    <property type="evidence" value="ECO:0007669"/>
    <property type="project" value="GOC"/>
</dbReference>
<dbReference type="PANTHER" id="PTHR13251:SF3">
    <property type="entry name" value="TRAFFICKING PROTEIN PARTICLE COMPLEX SUBUNIT 10"/>
    <property type="match status" value="1"/>
</dbReference>
<proteinExistence type="predicted"/>
<keyword evidence="2" id="KW-0813">Transport</keyword>
<protein>
    <recommendedName>
        <fullName evidence="9">Trafficking protein particle complex subunit 10</fullName>
    </recommendedName>
</protein>
<evidence type="ECO:0000259" key="6">
    <source>
        <dbReference type="Pfam" id="PF23274"/>
    </source>
</evidence>
<keyword evidence="8" id="KW-1185">Reference proteome</keyword>
<comment type="caution">
    <text evidence="7">The sequence shown here is derived from an EMBL/GenBank/DDBJ whole genome shotgun (WGS) entry which is preliminary data.</text>
</comment>
<evidence type="ECO:0000256" key="1">
    <source>
        <dbReference type="ARBA" id="ARBA00004555"/>
    </source>
</evidence>
<feature type="domain" description="TRAPPC10/Trs130 N-terminal" evidence="5">
    <location>
        <begin position="8"/>
        <end position="139"/>
    </location>
</feature>
<dbReference type="InterPro" id="IPR045126">
    <property type="entry name" value="TRAPPC10/Trs130"/>
</dbReference>
<gene>
    <name evidence="7" type="ORF">FFLO_00770</name>
</gene>
<name>A0A8K0JR85_9TREE</name>
<dbReference type="PANTHER" id="PTHR13251">
    <property type="entry name" value="EPILEPSY HOLOPROSENCEPHALY CANDIDATE 1/TMEM1"/>
    <property type="match status" value="1"/>
</dbReference>
<evidence type="ECO:0000256" key="2">
    <source>
        <dbReference type="ARBA" id="ARBA00022448"/>
    </source>
</evidence>
<dbReference type="InterPro" id="IPR022233">
    <property type="entry name" value="TRAPPC10/Trs130_C"/>
</dbReference>
<feature type="domain" description="DUF7077" evidence="6">
    <location>
        <begin position="800"/>
        <end position="907"/>
    </location>
</feature>
<evidence type="ECO:0000256" key="3">
    <source>
        <dbReference type="ARBA" id="ARBA00023034"/>
    </source>
</evidence>
<sequence length="1198" mass="132634">MSDDHPINVTYTSTPTTLRHLPYILSSLNSQLPLRNFHWKSATKPSVRTVQECDVKLHKLVDVQTRQQESKLPKDIEAGSLVDGSLVHMCFVECEDNEAYKSSVRPYITSWITSLPPAHQSHAQNLIVLVNNATSGANAQASDTGKGAGSMFTNLRSAATGSTAASILSKLKSDFGITTATNEKANLSSTNLAGTLTAPVTRVISLPLPAQAPVTQKASVADPTLFLDLTQALKESIIGALDDIVREREDAVRKGEASMRIPGGSGGWNWNKFFACKESLALTYERMSLFEDALLTYDELEASMAQVARDTSVFVGRTGTERIATDTAPLFPPANSARNRSQSPSSTYTIYEYHVYLFRRQVEILLNSYEMGVTTLGGKANPVQIVERGMRWILNMGRWLRENSASNMTDTIEAFLYDSVLEVDAVCRTMEARSYNAASVAKDGSETERRVFLAARGELLKIAILQMDRIGLKNGIFPHAYPFLQSSQLLPQKDSILFDVPASPIIAETAKAEESASGSTRQLLEAINDRERFYSSYLAHVDDAKSVELGSGRVRVRFSLDERIAEIAYHRGELDAARLIYIGLCRDYLSDEARQAGMAGSTWYPVRMRALARTVECHDRLGTPVDKTFVMLGLEYLSLVPTSSSTWSQDDGKTLCQETTRRISEAVDRFNQVEFEQDIDVYDHPIFELELRSHTAEPLLTEDGSKIRIIITNRAPSTLEVDKVQVCLVGQGQQNVWYTSDAEILTEGENEVVLTSLMPLSGVFTLGSCKLRTGRLMFEYGSRDQTTSLASRIMRVPADPEAFKANLDVPLEVSLETEPRLNLTLYSGRNRIRDAAINLTSDTEGVTFYYPGSTCSGSQTLQASAQGVIISGVDPAHKLVISIPYVTEAKSDDVVIRLSVDYRTTDEPEVKRVYRISQNLNLALPLAVNVQDFFRPDCLISKFTVSTAGHGPIRTRSAVVSSDQGDLDVIPFATGGQERDVTTESPVPYVFKITQRSPHTNLQGRQLRLVLAYQLEFDDAETWRSLTIPVEVPPMQIISQSALQFPSGDFDYRVGEPIDVRVRIETSTAWSSDPDEEPITMMYDVIADKEAWLVAGPKRGSYRADPKQPFETKIILIPLRHGLLAYPTIVTQPLPHEIGSRAHQQGVASFENYQQDAADAIQVFPDTTERTGVVHVLRELGRVRDSWGSEREVGVIVG</sequence>